<sequence length="962" mass="109237">AGPVFYSGYFCQSSLYFTMARAKQTSKGPVRRLRSNLQRREKFTNLSFDEDKIAGTQAQKTKTSNRKNNPSRAKSQDSGMDNAAQLQPQKNMSSTRRSNSSKGKEQFVDENIRITDEPEFNTSMNPNVEVTGGSSITKKVYIRGQWTEADMKAAMRDVEENGMSTRKAASKWGIPATNVTDWLYGKRTTKRLGPPTVLTENEEQEIVTWCKDMAELGHGLEVIHLKAYVAHICQSRPNPFNDGLPGKSWWYGFRRRHPDLTIRTAEGLDRDRAVMLRPRIVAAFYDNLQKMYTTNQYGPNKIWNCDETGVQAGRNCGMRVIAKLGCRSVPHIMSKSREWITVLCCVNAAGQSIPGFYLFKAKRQLKNYIAGCEPGACMAAQPHAWMTKELFLNWLHHFARSVPGGVSPTNRHLLIFDGHGSHVAFGTIQEARNLGIDLVTLPAHTSHKLQPLDVSVFSPFKNYFKSMRSKWMAKNSGLEIRRTELATLSSQAFQLALTPKNIKAGFRRTGIWPLDRNVVSNDMRPSEAFHVEEDEVAAVENILRMAGIEDGDVERCLEEIRNNVSDNEDAQKTKEVHVEAEFFGMPKDLNQPHTINEEDDHVSSTTHVSQTQEATDVDDILTLPTQLSPPQWVKEGAINLNMQIDFNNEEVSLSMPSPPPPLPSEVVHYYADNLEWEARDTSQLDAPNLSTQHMDKGNFEVADFIATQDTEEVVCTQNDNQSVSKFLKLPIERVHNNPVRLSDGAIRIGRQSQILTSDEYLHLLQDQEARKREIEDLKAKRREQAEERKAHMLVEKEKKGQLKMERELKRQKKEEDKLQRKNEELKREQARLSKEHDKRMKEWQQAQKEPDRQNRRLSSPSNPLPDQHHILLDMYNTFMPAFSSIINNQSSCPSSPSNKETFSGKLEQAMFGQIGQLSRTLTDVPGKPATMLPHVLQSMNASTSDSHEEEQPQAFPGFWSSG</sequence>
<dbReference type="Gene3D" id="3.30.420.10">
    <property type="entry name" value="Ribonuclease H-like superfamily/Ribonuclease H"/>
    <property type="match status" value="1"/>
</dbReference>
<protein>
    <recommendedName>
        <fullName evidence="6">HTH CENPB-type domain-containing protein</fullName>
    </recommendedName>
</protein>
<feature type="region of interest" description="Disordered" evidence="1">
    <location>
        <begin position="782"/>
        <end position="868"/>
    </location>
</feature>
<gene>
    <name evidence="4" type="ORF">KI387_042745</name>
</gene>
<dbReference type="Proteomes" id="UP000824469">
    <property type="component" value="Unassembled WGS sequence"/>
</dbReference>
<dbReference type="InterPro" id="IPR007889">
    <property type="entry name" value="HTH_Psq"/>
</dbReference>
<feature type="compositionally biased region" description="Polar residues" evidence="1">
    <location>
        <begin position="603"/>
        <end position="614"/>
    </location>
</feature>
<accession>A0AA38C0L3</accession>
<dbReference type="InterPro" id="IPR009057">
    <property type="entry name" value="Homeodomain-like_sf"/>
</dbReference>
<feature type="compositionally biased region" description="Basic and acidic residues" evidence="1">
    <location>
        <begin position="44"/>
        <end position="53"/>
    </location>
</feature>
<name>A0AA38C0L3_TAXCH</name>
<dbReference type="Pfam" id="PF03184">
    <property type="entry name" value="DDE_1"/>
    <property type="match status" value="1"/>
</dbReference>
<evidence type="ECO:0000259" key="3">
    <source>
        <dbReference type="Pfam" id="PF05225"/>
    </source>
</evidence>
<dbReference type="GO" id="GO:0005634">
    <property type="term" value="C:nucleus"/>
    <property type="evidence" value="ECO:0007669"/>
    <property type="project" value="TreeGrafter"/>
</dbReference>
<keyword evidence="5" id="KW-1185">Reference proteome</keyword>
<dbReference type="PANTHER" id="PTHR19303">
    <property type="entry name" value="TRANSPOSON"/>
    <property type="match status" value="1"/>
</dbReference>
<feature type="compositionally biased region" description="Basic and acidic residues" evidence="1">
    <location>
        <begin position="102"/>
        <end position="111"/>
    </location>
</feature>
<feature type="region of interest" description="Disordered" evidence="1">
    <location>
        <begin position="44"/>
        <end position="111"/>
    </location>
</feature>
<dbReference type="Pfam" id="PF05225">
    <property type="entry name" value="HTH_psq"/>
    <property type="match status" value="1"/>
</dbReference>
<dbReference type="PANTHER" id="PTHR19303:SF74">
    <property type="entry name" value="POGO TRANSPOSABLE ELEMENT WITH KRAB DOMAIN"/>
    <property type="match status" value="1"/>
</dbReference>
<evidence type="ECO:0000256" key="1">
    <source>
        <dbReference type="SAM" id="MobiDB-lite"/>
    </source>
</evidence>
<feature type="domain" description="HTH psq-type" evidence="3">
    <location>
        <begin position="147"/>
        <end position="177"/>
    </location>
</feature>
<dbReference type="EMBL" id="JAHRHJ020003277">
    <property type="protein sequence ID" value="KAH9292070.1"/>
    <property type="molecule type" value="Genomic_DNA"/>
</dbReference>
<evidence type="ECO:0000313" key="5">
    <source>
        <dbReference type="Proteomes" id="UP000824469"/>
    </source>
</evidence>
<evidence type="ECO:0008006" key="6">
    <source>
        <dbReference type="Google" id="ProtNLM"/>
    </source>
</evidence>
<evidence type="ECO:0000313" key="4">
    <source>
        <dbReference type="EMBL" id="KAH9292070.1"/>
    </source>
</evidence>
<dbReference type="GO" id="GO:0003677">
    <property type="term" value="F:DNA binding"/>
    <property type="evidence" value="ECO:0007669"/>
    <property type="project" value="InterPro"/>
</dbReference>
<dbReference type="InterPro" id="IPR036397">
    <property type="entry name" value="RNaseH_sf"/>
</dbReference>
<feature type="compositionally biased region" description="Polar residues" evidence="1">
    <location>
        <begin position="56"/>
        <end position="101"/>
    </location>
</feature>
<proteinExistence type="predicted"/>
<dbReference type="Gene3D" id="1.10.10.60">
    <property type="entry name" value="Homeodomain-like"/>
    <property type="match status" value="1"/>
</dbReference>
<dbReference type="SUPFAM" id="SSF46689">
    <property type="entry name" value="Homeodomain-like"/>
    <property type="match status" value="1"/>
</dbReference>
<comment type="caution">
    <text evidence="4">The sequence shown here is derived from an EMBL/GenBank/DDBJ whole genome shotgun (WGS) entry which is preliminary data.</text>
</comment>
<dbReference type="InterPro" id="IPR004875">
    <property type="entry name" value="DDE_SF_endonuclease_dom"/>
</dbReference>
<reference evidence="4 5" key="1">
    <citation type="journal article" date="2021" name="Nat. Plants">
        <title>The Taxus genome provides insights into paclitaxel biosynthesis.</title>
        <authorList>
            <person name="Xiong X."/>
            <person name="Gou J."/>
            <person name="Liao Q."/>
            <person name="Li Y."/>
            <person name="Zhou Q."/>
            <person name="Bi G."/>
            <person name="Li C."/>
            <person name="Du R."/>
            <person name="Wang X."/>
            <person name="Sun T."/>
            <person name="Guo L."/>
            <person name="Liang H."/>
            <person name="Lu P."/>
            <person name="Wu Y."/>
            <person name="Zhang Z."/>
            <person name="Ro D.K."/>
            <person name="Shang Y."/>
            <person name="Huang S."/>
            <person name="Yan J."/>
        </authorList>
    </citation>
    <scope>NUCLEOTIDE SEQUENCE [LARGE SCALE GENOMIC DNA]</scope>
    <source>
        <strain evidence="4">Ta-2019</strain>
    </source>
</reference>
<evidence type="ECO:0000259" key="2">
    <source>
        <dbReference type="Pfam" id="PF03184"/>
    </source>
</evidence>
<feature type="non-terminal residue" evidence="4">
    <location>
        <position position="1"/>
    </location>
</feature>
<feature type="domain" description="DDE-1" evidence="2">
    <location>
        <begin position="337"/>
        <end position="505"/>
    </location>
</feature>
<feature type="compositionally biased region" description="Basic and acidic residues" evidence="1">
    <location>
        <begin position="782"/>
        <end position="854"/>
    </location>
</feature>
<dbReference type="AlphaFoldDB" id="A0AA38C0L3"/>
<organism evidence="4 5">
    <name type="scientific">Taxus chinensis</name>
    <name type="common">Chinese yew</name>
    <name type="synonym">Taxus wallichiana var. chinensis</name>
    <dbReference type="NCBI Taxonomy" id="29808"/>
    <lineage>
        <taxon>Eukaryota</taxon>
        <taxon>Viridiplantae</taxon>
        <taxon>Streptophyta</taxon>
        <taxon>Embryophyta</taxon>
        <taxon>Tracheophyta</taxon>
        <taxon>Spermatophyta</taxon>
        <taxon>Pinopsida</taxon>
        <taxon>Pinidae</taxon>
        <taxon>Conifers II</taxon>
        <taxon>Cupressales</taxon>
        <taxon>Taxaceae</taxon>
        <taxon>Taxus</taxon>
    </lineage>
</organism>
<feature type="region of interest" description="Disordered" evidence="1">
    <location>
        <begin position="939"/>
        <end position="962"/>
    </location>
</feature>
<feature type="region of interest" description="Disordered" evidence="1">
    <location>
        <begin position="587"/>
        <end position="614"/>
    </location>
</feature>
<dbReference type="InterPro" id="IPR050863">
    <property type="entry name" value="CenT-Element_Derived"/>
</dbReference>